<name>A0A086XW42_9RHOB</name>
<protein>
    <submittedName>
        <fullName evidence="4">ATPase</fullName>
    </submittedName>
</protein>
<dbReference type="OrthoDB" id="9797825at2"/>
<evidence type="ECO:0000256" key="2">
    <source>
        <dbReference type="ARBA" id="ARBA00022946"/>
    </source>
</evidence>
<dbReference type="Pfam" id="PF07542">
    <property type="entry name" value="ATP12"/>
    <property type="match status" value="1"/>
</dbReference>
<proteinExistence type="inferred from homology"/>
<evidence type="ECO:0000256" key="1">
    <source>
        <dbReference type="ARBA" id="ARBA00008231"/>
    </source>
</evidence>
<organism evidence="4 5">
    <name type="scientific">Haematobacter massiliensis</name>
    <dbReference type="NCBI Taxonomy" id="195105"/>
    <lineage>
        <taxon>Bacteria</taxon>
        <taxon>Pseudomonadati</taxon>
        <taxon>Pseudomonadota</taxon>
        <taxon>Alphaproteobacteria</taxon>
        <taxon>Rhodobacterales</taxon>
        <taxon>Paracoccaceae</taxon>
        <taxon>Haematobacter</taxon>
    </lineage>
</organism>
<sequence length="238" mass="26708">MSEWRPRRFWKATSVLPESEGYGVGLDDRPLRTPARHPLRVRSRALAEALAAEWEAQREHVAPETMPLTRMVNSAIDKVTDQRDVVAEIVGDYGGTDLLAYRAEAPAELVARQADRWDPLLLWAEEALAAPLTVTVGVMFRAQPRETLDRLEARVAALDPFELTALHDLVALSGSLILGLAVADGRLTPEEAWDLSRLDEDWQAEIWGRDEQAEAQSARRRADFLDAARFLSLYRQAD</sequence>
<dbReference type="RefSeq" id="WP_035714222.1">
    <property type="nucleotide sequence ID" value="NZ_CAMIFG010000011.1"/>
</dbReference>
<dbReference type="AlphaFoldDB" id="A0A086XW42"/>
<dbReference type="InterPro" id="IPR011419">
    <property type="entry name" value="ATP12_ATP_synth-F1-assembly"/>
</dbReference>
<dbReference type="GO" id="GO:0043461">
    <property type="term" value="P:proton-transporting ATP synthase complex assembly"/>
    <property type="evidence" value="ECO:0007669"/>
    <property type="project" value="InterPro"/>
</dbReference>
<gene>
    <name evidence="4" type="ORF">CN97_03695</name>
</gene>
<evidence type="ECO:0000313" key="4">
    <source>
        <dbReference type="EMBL" id="KFI26242.1"/>
    </source>
</evidence>
<comment type="similarity">
    <text evidence="1">Belongs to the ATP12 family.</text>
</comment>
<accession>A0A086XW42</accession>
<dbReference type="InterPro" id="IPR023335">
    <property type="entry name" value="ATP12_ortho_dom_sf"/>
</dbReference>
<dbReference type="EMBL" id="JGYG01000018">
    <property type="protein sequence ID" value="KFI26242.1"/>
    <property type="molecule type" value="Genomic_DNA"/>
</dbReference>
<dbReference type="eggNOG" id="COG5387">
    <property type="taxonomic scope" value="Bacteria"/>
</dbReference>
<evidence type="ECO:0000313" key="5">
    <source>
        <dbReference type="Proteomes" id="UP000028826"/>
    </source>
</evidence>
<dbReference type="SUPFAM" id="SSF160909">
    <property type="entry name" value="ATP12-like"/>
    <property type="match status" value="1"/>
</dbReference>
<dbReference type="InterPro" id="IPR042272">
    <property type="entry name" value="ATP12_ATP_synth-F1-assembly_N"/>
</dbReference>
<keyword evidence="5" id="KW-1185">Reference proteome</keyword>
<dbReference type="STRING" id="195105.CN97_03695"/>
<dbReference type="PANTHER" id="PTHR21013">
    <property type="entry name" value="ATP SYNTHASE MITOCHONDRIAL F1 COMPLEX ASSEMBLY FACTOR 2/ATP12 PROTEIN, MITOCHONDRIAL PRECURSOR"/>
    <property type="match status" value="1"/>
</dbReference>
<dbReference type="Gene3D" id="1.10.3580.10">
    <property type="entry name" value="ATP12 ATPase"/>
    <property type="match status" value="1"/>
</dbReference>
<keyword evidence="2" id="KW-0809">Transit peptide</keyword>
<keyword evidence="3" id="KW-0143">Chaperone</keyword>
<comment type="caution">
    <text evidence="4">The sequence shown here is derived from an EMBL/GenBank/DDBJ whole genome shotgun (WGS) entry which is preliminary data.</text>
</comment>
<evidence type="ECO:0000256" key="3">
    <source>
        <dbReference type="ARBA" id="ARBA00023186"/>
    </source>
</evidence>
<reference evidence="4 5" key="1">
    <citation type="submission" date="2014-03" db="EMBL/GenBank/DDBJ databases">
        <title>Genome of Haematobacter massiliensis CCUG 47968.</title>
        <authorList>
            <person name="Wang D."/>
            <person name="Wang G."/>
        </authorList>
    </citation>
    <scope>NUCLEOTIDE SEQUENCE [LARGE SCALE GENOMIC DNA]</scope>
    <source>
        <strain evidence="4 5">CCUG 47968</strain>
    </source>
</reference>
<dbReference type="PANTHER" id="PTHR21013:SF10">
    <property type="entry name" value="ATP SYNTHASE MITOCHONDRIAL F1 COMPLEX ASSEMBLY FACTOR 2"/>
    <property type="match status" value="1"/>
</dbReference>
<dbReference type="Gene3D" id="3.30.2180.10">
    <property type="entry name" value="ATP12-like"/>
    <property type="match status" value="1"/>
</dbReference>
<dbReference type="Proteomes" id="UP000028826">
    <property type="component" value="Unassembled WGS sequence"/>
</dbReference>